<dbReference type="Proteomes" id="UP001255856">
    <property type="component" value="Unassembled WGS sequence"/>
</dbReference>
<evidence type="ECO:0000313" key="10">
    <source>
        <dbReference type="Proteomes" id="UP001255856"/>
    </source>
</evidence>
<evidence type="ECO:0000256" key="3">
    <source>
        <dbReference type="ARBA" id="ARBA00022989"/>
    </source>
</evidence>
<dbReference type="Gene3D" id="3.20.100.30">
    <property type="entry name" value="VTC, catalytic tunnel domain"/>
    <property type="match status" value="1"/>
</dbReference>
<feature type="compositionally biased region" description="Basic and acidic residues" evidence="5">
    <location>
        <begin position="621"/>
        <end position="633"/>
    </location>
</feature>
<evidence type="ECO:0000256" key="1">
    <source>
        <dbReference type="ARBA" id="ARBA00004127"/>
    </source>
</evidence>
<keyword evidence="2 6" id="KW-0812">Transmembrane</keyword>
<name>A0AAD9IIH3_PROWI</name>
<accession>A0AAD9IIH3</accession>
<evidence type="ECO:0000256" key="2">
    <source>
        <dbReference type="ARBA" id="ARBA00022692"/>
    </source>
</evidence>
<dbReference type="InterPro" id="IPR018966">
    <property type="entry name" value="VTC_domain"/>
</dbReference>
<keyword evidence="10" id="KW-1185">Reference proteome</keyword>
<dbReference type="InterPro" id="IPR003807">
    <property type="entry name" value="DUF202"/>
</dbReference>
<organism evidence="9 10">
    <name type="scientific">Prototheca wickerhamii</name>
    <dbReference type="NCBI Taxonomy" id="3111"/>
    <lineage>
        <taxon>Eukaryota</taxon>
        <taxon>Viridiplantae</taxon>
        <taxon>Chlorophyta</taxon>
        <taxon>core chlorophytes</taxon>
        <taxon>Trebouxiophyceae</taxon>
        <taxon>Chlorellales</taxon>
        <taxon>Chlorellaceae</taxon>
        <taxon>Prototheca</taxon>
    </lineage>
</organism>
<evidence type="ECO:0008006" key="11">
    <source>
        <dbReference type="Google" id="ProtNLM"/>
    </source>
</evidence>
<keyword evidence="4 6" id="KW-0472">Membrane</keyword>
<reference evidence="9" key="1">
    <citation type="submission" date="2021-01" db="EMBL/GenBank/DDBJ databases">
        <authorList>
            <person name="Eckstrom K.M.E."/>
        </authorList>
    </citation>
    <scope>NUCLEOTIDE SEQUENCE</scope>
    <source>
        <strain evidence="9">UVCC 0001</strain>
    </source>
</reference>
<proteinExistence type="predicted"/>
<dbReference type="GO" id="GO:0006799">
    <property type="term" value="P:polyphosphate biosynthetic process"/>
    <property type="evidence" value="ECO:0007669"/>
    <property type="project" value="UniProtKB-ARBA"/>
</dbReference>
<feature type="region of interest" description="Disordered" evidence="5">
    <location>
        <begin position="592"/>
        <end position="679"/>
    </location>
</feature>
<evidence type="ECO:0000259" key="7">
    <source>
        <dbReference type="Pfam" id="PF02656"/>
    </source>
</evidence>
<feature type="transmembrane region" description="Helical" evidence="6">
    <location>
        <begin position="785"/>
        <end position="805"/>
    </location>
</feature>
<dbReference type="Pfam" id="PF02656">
    <property type="entry name" value="DUF202"/>
    <property type="match status" value="1"/>
</dbReference>
<evidence type="ECO:0000256" key="6">
    <source>
        <dbReference type="SAM" id="Phobius"/>
    </source>
</evidence>
<evidence type="ECO:0000256" key="5">
    <source>
        <dbReference type="SAM" id="MobiDB-lite"/>
    </source>
</evidence>
<dbReference type="Pfam" id="PF09359">
    <property type="entry name" value="VTC"/>
    <property type="match status" value="1"/>
</dbReference>
<evidence type="ECO:0000259" key="8">
    <source>
        <dbReference type="Pfam" id="PF09359"/>
    </source>
</evidence>
<feature type="domain" description="VTC" evidence="8">
    <location>
        <begin position="248"/>
        <end position="514"/>
    </location>
</feature>
<dbReference type="PANTHER" id="PTHR46140:SF1">
    <property type="entry name" value="VACUOLAR TRANSPORTER CHAPERONE COMPLEX SUBUNIT 4-RELATED"/>
    <property type="match status" value="1"/>
</dbReference>
<feature type="domain" description="DUF202" evidence="7">
    <location>
        <begin position="723"/>
        <end position="808"/>
    </location>
</feature>
<evidence type="ECO:0000256" key="4">
    <source>
        <dbReference type="ARBA" id="ARBA00023136"/>
    </source>
</evidence>
<keyword evidence="3 6" id="KW-1133">Transmembrane helix</keyword>
<dbReference type="GO" id="GO:0012505">
    <property type="term" value="C:endomembrane system"/>
    <property type="evidence" value="ECO:0007669"/>
    <property type="project" value="UniProtKB-SubCell"/>
</dbReference>
<evidence type="ECO:0000313" key="9">
    <source>
        <dbReference type="EMBL" id="KAK2077709.1"/>
    </source>
</evidence>
<gene>
    <name evidence="9" type="ORF">QBZ16_004555</name>
</gene>
<feature type="transmembrane region" description="Helical" evidence="6">
    <location>
        <begin position="826"/>
        <end position="847"/>
    </location>
</feature>
<dbReference type="PANTHER" id="PTHR46140">
    <property type="entry name" value="VACUOLAR TRANSPORTER CHAPERONE 1-RELATED"/>
    <property type="match status" value="1"/>
</dbReference>
<dbReference type="AlphaFoldDB" id="A0AAD9IIH3"/>
<comment type="subcellular location">
    <subcellularLocation>
        <location evidence="1">Endomembrane system</location>
        <topology evidence="1">Multi-pass membrane protein</topology>
    </subcellularLocation>
</comment>
<sequence>MAAFAMLFHELGEEVSWLEKRPGVWGRWPVPQYRSSYVRFSALLSQLGASALSEPRSPSLQPGLDGAALRYFLALCGSRAGLSGAPTVPPKPGSPFLSGLAREVERLRCMIATEADALWNRVLDAIEALKTGSVAPAAVADELTGLGAAYVALNAFLRQNAAACVLLAAAFDRQPCPTLAELVAGAEGALSAPMRVYAACLRPNLAPDGLEAILVALSDTWELCRAAAADAAARLGAARWVAPQKFVRTTRKFWLRPRDVAAFKAAVIPHLPVLIYGDRDRFTERDPEALRCFAEHAAVSDAAPIASVYLDEPETLPVYHARLRRSDGASAVRLRWYGERDAHDPSKQIFVEQKIHRESYTGQFSSKERASLRQEEVAAYLAGRPDALTGRSAHDAELLGRVQELIAREGQAPFLRTCYSRTAFQTADSAEVRISMDSDLRMISEVGAPVAPGDWCRDLAQPLAPREVVNFPYIVVEVKLQRKPPEWLVPLLKSGMLIAVPKFSKHIHGTAVLFQAQTETVPHWFLPDPKVSTLMTPACWEEMADKSDALMGDVASWLFPSAEQRAKHADEPPNPALAPKPSLFHRLVRRAKSARIQRGDSRGASADDSPSPEIAARARARARDPPALKRDSRAPSPPSPSAIVGAAGSHLNRSSSSSDQDVHARRSASKSPAADESAKDLEAGKKLLRSMGSLGSLPGDEADDKKAPISRANTLVRTRVEPKTFFANERTFLAWLQISVLVMLTALSLLGGSSVASTVTGGAAGGGEATTSDECHSGRCYASKISGAIIAPVAILFMVYALYMYKKRTIQIMRRETVRYDDQRGPVALVVILILVTLISYIISLVYGF</sequence>
<protein>
    <recommendedName>
        <fullName evidence="11">Vacuolar transporter chaperone 4</fullName>
    </recommendedName>
</protein>
<dbReference type="InterPro" id="IPR051572">
    <property type="entry name" value="VTC_Complex_Subunit"/>
</dbReference>
<dbReference type="InterPro" id="IPR042267">
    <property type="entry name" value="VTC_sf"/>
</dbReference>
<comment type="caution">
    <text evidence="9">The sequence shown here is derived from an EMBL/GenBank/DDBJ whole genome shotgun (WGS) entry which is preliminary data.</text>
</comment>
<dbReference type="EMBL" id="JASFZW010000006">
    <property type="protein sequence ID" value="KAK2077709.1"/>
    <property type="molecule type" value="Genomic_DNA"/>
</dbReference>